<dbReference type="AlphaFoldDB" id="A0A6J6D6X6"/>
<dbReference type="PROSITE" id="PS51257">
    <property type="entry name" value="PROKAR_LIPOPROTEIN"/>
    <property type="match status" value="1"/>
</dbReference>
<proteinExistence type="predicted"/>
<evidence type="ECO:0000313" key="1">
    <source>
        <dbReference type="EMBL" id="CAB4559552.1"/>
    </source>
</evidence>
<sequence>MRIRLTSAVAAVFVSLLVLTGCAPLGTTSGADALARLTTAVDASVVKFNTEGGTETVIAGEYRTVMIYDPSAPAGQRSATANLNDYSLPIFTSEDAISIRALAAILQEPAVIAAEFSEVAGRFQIVGDGFVIEVIVEDGLVMQSAVAGVAFGSEEPQSVVTAYGLSDDIKKLFATAVFPTQ</sequence>
<name>A0A6J6D6X6_9ZZZZ</name>
<reference evidence="1" key="1">
    <citation type="submission" date="2020-05" db="EMBL/GenBank/DDBJ databases">
        <authorList>
            <person name="Chiriac C."/>
            <person name="Salcher M."/>
            <person name="Ghai R."/>
            <person name="Kavagutti S V."/>
        </authorList>
    </citation>
    <scope>NUCLEOTIDE SEQUENCE</scope>
</reference>
<gene>
    <name evidence="1" type="ORF">UFOPK1591_00634</name>
</gene>
<accession>A0A6J6D6X6</accession>
<protein>
    <submittedName>
        <fullName evidence="1">Unannotated protein</fullName>
    </submittedName>
</protein>
<dbReference type="EMBL" id="CAEZTD010000037">
    <property type="protein sequence ID" value="CAB4559552.1"/>
    <property type="molecule type" value="Genomic_DNA"/>
</dbReference>
<organism evidence="1">
    <name type="scientific">freshwater metagenome</name>
    <dbReference type="NCBI Taxonomy" id="449393"/>
    <lineage>
        <taxon>unclassified sequences</taxon>
        <taxon>metagenomes</taxon>
        <taxon>ecological metagenomes</taxon>
    </lineage>
</organism>